<reference evidence="2 3" key="1">
    <citation type="submission" date="2017-03" db="EMBL/GenBank/DDBJ databases">
        <title>An alternative strategy for trypanosome survival in the mammalian bloodstream revealed through genome and transcriptome analysis of the ubiquitous bovine parasite Trypanosoma (Megatrypanum) theileri.</title>
        <authorList>
            <person name="Kelly S."/>
            <person name="Ivens A."/>
            <person name="Mott A."/>
            <person name="O'Neill E."/>
            <person name="Emms D."/>
            <person name="Macleod O."/>
            <person name="Voorheis P."/>
            <person name="Matthews J."/>
            <person name="Matthews K."/>
            <person name="Carrington M."/>
        </authorList>
    </citation>
    <scope>NUCLEOTIDE SEQUENCE [LARGE SCALE GENOMIC DNA]</scope>
    <source>
        <strain evidence="2">Edinburgh</strain>
    </source>
</reference>
<feature type="compositionally biased region" description="Pro residues" evidence="1">
    <location>
        <begin position="507"/>
        <end position="517"/>
    </location>
</feature>
<sequence length="820" mass="90043">MGPSEIDPLTSLHGPGATPRDVVRSSSTFFLWEQMYGVAKVSPIPSRILLYHMQHEQNQKKMDRPIIEQHKNRLWTNSSSEESRKNDFLAETSLTTEPTRVYISSEGCQPFSRHTERSPQAHKKHNAGRSDSFIFENVYRKLKHTPESKKDVSCTDEINPTKNSCNDNYTLQVNSTVFSPPPPPPLDFSVPSSAFPSAEVNRSPRDGDELFSGSSYRILAEDLTFVFSSERDKWMDTRNQLNEEVEDTADENGICSEPSVVLNPGANDEGRGFAFVHHNGSGSSSGSKTHYPVPDPTRLTGAPVSQQLHWDISVEAQRLTDNEEVCSDIVGVESVGMDKRPENLRGRGSEHEGENLTKEDFSVFSDSRRDYFPANESPSSEFPKGSSFSVSPLRPRQMFCSETPPRRSIDESEEKVLPPPQSSTAEEAPKGRVRRYNPPSFSCTGPREVVGELSGMYGQLHSAGVKKDTMSSGMLGSQTTGFVLKNTSDISLHQHGLHPSSVSNSHPPAPPQPPPEAADPISEELLISPRPSKPSRLSQLSQSSQVQPPPEPAKLLLEEALFSPQGSVSISKSPEADIDNELQLSKKSTPTIKEDDSSVIRKSVSTSLGAVNANQPNCPEQQKEPKSMVETGEAVLSVSPSPSYKNYEWATKAQEELEQQRKRRVARTPSANSLSPPPLPPPPLKVSDFEQPQPPKGRSAVQKSLIKGRGENTKVTGATATEEKQQESHVLLENILTSENESSTRETKRSCIQSITPVKNTVEGKRGRTMAAEATSAAKRTRRGTVSPSTVVEFPLPRDVGVNGTGKEKRGKGGNRKGRK</sequence>
<proteinExistence type="predicted"/>
<feature type="region of interest" description="Disordered" evidence="1">
    <location>
        <begin position="332"/>
        <end position="442"/>
    </location>
</feature>
<feature type="compositionally biased region" description="Basic and acidic residues" evidence="1">
    <location>
        <begin position="336"/>
        <end position="371"/>
    </location>
</feature>
<dbReference type="OrthoDB" id="246035at2759"/>
<feature type="compositionally biased region" description="Basic and acidic residues" evidence="1">
    <location>
        <begin position="404"/>
        <end position="416"/>
    </location>
</feature>
<comment type="caution">
    <text evidence="2">The sequence shown here is derived from an EMBL/GenBank/DDBJ whole genome shotgun (WGS) entry which is preliminary data.</text>
</comment>
<organism evidence="2 3">
    <name type="scientific">Trypanosoma theileri</name>
    <dbReference type="NCBI Taxonomy" id="67003"/>
    <lineage>
        <taxon>Eukaryota</taxon>
        <taxon>Discoba</taxon>
        <taxon>Euglenozoa</taxon>
        <taxon>Kinetoplastea</taxon>
        <taxon>Metakinetoplastina</taxon>
        <taxon>Trypanosomatida</taxon>
        <taxon>Trypanosomatidae</taxon>
        <taxon>Trypanosoma</taxon>
    </lineage>
</organism>
<gene>
    <name evidence="2" type="ORF">TM35_000351680</name>
</gene>
<feature type="compositionally biased region" description="Low complexity" evidence="1">
    <location>
        <begin position="525"/>
        <end position="546"/>
    </location>
</feature>
<accession>A0A1X0NKW6</accession>
<protein>
    <submittedName>
        <fullName evidence="2">Uncharacterized protein</fullName>
    </submittedName>
</protein>
<feature type="compositionally biased region" description="Polar residues" evidence="1">
    <location>
        <begin position="376"/>
        <end position="390"/>
    </location>
</feature>
<feature type="region of interest" description="Disordered" evidence="1">
    <location>
        <begin position="761"/>
        <end position="820"/>
    </location>
</feature>
<evidence type="ECO:0000256" key="1">
    <source>
        <dbReference type="SAM" id="MobiDB-lite"/>
    </source>
</evidence>
<dbReference type="Proteomes" id="UP000192257">
    <property type="component" value="Unassembled WGS sequence"/>
</dbReference>
<feature type="compositionally biased region" description="Basic residues" evidence="1">
    <location>
        <begin position="809"/>
        <end position="820"/>
    </location>
</feature>
<keyword evidence="3" id="KW-1185">Reference proteome</keyword>
<evidence type="ECO:0000313" key="2">
    <source>
        <dbReference type="EMBL" id="ORC85424.1"/>
    </source>
</evidence>
<evidence type="ECO:0000313" key="3">
    <source>
        <dbReference type="Proteomes" id="UP000192257"/>
    </source>
</evidence>
<feature type="compositionally biased region" description="Pro residues" evidence="1">
    <location>
        <begin position="675"/>
        <end position="684"/>
    </location>
</feature>
<feature type="compositionally biased region" description="Polar residues" evidence="1">
    <location>
        <begin position="582"/>
        <end position="591"/>
    </location>
</feature>
<dbReference type="AlphaFoldDB" id="A0A1X0NKW6"/>
<name>A0A1X0NKW6_9TRYP</name>
<dbReference type="RefSeq" id="XP_028879490.1">
    <property type="nucleotide sequence ID" value="XM_029029221.1"/>
</dbReference>
<feature type="region of interest" description="Disordered" evidence="1">
    <location>
        <begin position="487"/>
        <end position="729"/>
    </location>
</feature>
<feature type="compositionally biased region" description="Polar residues" evidence="1">
    <location>
        <begin position="603"/>
        <end position="620"/>
    </location>
</feature>
<dbReference type="GeneID" id="39989001"/>
<dbReference type="EMBL" id="NBCO01000035">
    <property type="protein sequence ID" value="ORC85424.1"/>
    <property type="molecule type" value="Genomic_DNA"/>
</dbReference>
<dbReference type="VEuPathDB" id="TriTrypDB:TM35_000351680"/>